<sequence length="70" mass="8427">MKDRKGHDRRYAIDPTKTKNELGWSAKTSFDEGIIKTVKWYLDNSKWLEEITSGAYEDYYKKMYIDRERG</sequence>
<evidence type="ECO:0000313" key="2">
    <source>
        <dbReference type="EMBL" id="MPN39386.1"/>
    </source>
</evidence>
<dbReference type="PANTHER" id="PTHR43000">
    <property type="entry name" value="DTDP-D-GLUCOSE 4,6-DEHYDRATASE-RELATED"/>
    <property type="match status" value="1"/>
</dbReference>
<dbReference type="Gene3D" id="3.90.25.10">
    <property type="entry name" value="UDP-galactose 4-epimerase, domain 1"/>
    <property type="match status" value="1"/>
</dbReference>
<dbReference type="AlphaFoldDB" id="A0A645HLA3"/>
<comment type="caution">
    <text evidence="2">The sequence shown here is derived from an EMBL/GenBank/DDBJ whole genome shotgun (WGS) entry which is preliminary data.</text>
</comment>
<proteinExistence type="predicted"/>
<dbReference type="InterPro" id="IPR036291">
    <property type="entry name" value="NAD(P)-bd_dom_sf"/>
</dbReference>
<dbReference type="InterPro" id="IPR016040">
    <property type="entry name" value="NAD(P)-bd_dom"/>
</dbReference>
<organism evidence="2">
    <name type="scientific">bioreactor metagenome</name>
    <dbReference type="NCBI Taxonomy" id="1076179"/>
    <lineage>
        <taxon>unclassified sequences</taxon>
        <taxon>metagenomes</taxon>
        <taxon>ecological metagenomes</taxon>
    </lineage>
</organism>
<accession>A0A645HLA3</accession>
<dbReference type="Pfam" id="PF16363">
    <property type="entry name" value="GDP_Man_Dehyd"/>
    <property type="match status" value="1"/>
</dbReference>
<feature type="domain" description="NAD(P)-binding" evidence="1">
    <location>
        <begin position="2"/>
        <end position="36"/>
    </location>
</feature>
<protein>
    <submittedName>
        <fullName evidence="2">dTDP-glucose 4,6-dehydratase</fullName>
        <ecNumber evidence="2">4.2.1.46</ecNumber>
    </submittedName>
</protein>
<dbReference type="EC" id="4.2.1.46" evidence="2"/>
<dbReference type="SUPFAM" id="SSF51735">
    <property type="entry name" value="NAD(P)-binding Rossmann-fold domains"/>
    <property type="match status" value="1"/>
</dbReference>
<dbReference type="Gene3D" id="3.40.50.720">
    <property type="entry name" value="NAD(P)-binding Rossmann-like Domain"/>
    <property type="match status" value="1"/>
</dbReference>
<keyword evidence="2" id="KW-0456">Lyase</keyword>
<reference evidence="2" key="1">
    <citation type="submission" date="2019-08" db="EMBL/GenBank/DDBJ databases">
        <authorList>
            <person name="Kucharzyk K."/>
            <person name="Murdoch R.W."/>
            <person name="Higgins S."/>
            <person name="Loffler F."/>
        </authorList>
    </citation>
    <scope>NUCLEOTIDE SEQUENCE</scope>
</reference>
<gene>
    <name evidence="2" type="primary">rfbB_26</name>
    <name evidence="2" type="ORF">SDC9_186914</name>
</gene>
<name>A0A645HLA3_9ZZZZ</name>
<evidence type="ECO:0000259" key="1">
    <source>
        <dbReference type="Pfam" id="PF16363"/>
    </source>
</evidence>
<dbReference type="GO" id="GO:0008460">
    <property type="term" value="F:dTDP-glucose 4,6-dehydratase activity"/>
    <property type="evidence" value="ECO:0007669"/>
    <property type="project" value="UniProtKB-EC"/>
</dbReference>
<dbReference type="EMBL" id="VSSQ01095167">
    <property type="protein sequence ID" value="MPN39386.1"/>
    <property type="molecule type" value="Genomic_DNA"/>
</dbReference>